<evidence type="ECO:0000313" key="11">
    <source>
        <dbReference type="Proteomes" id="UP000286773"/>
    </source>
</evidence>
<comment type="pathway">
    <text evidence="8">Aminoacyl-tRNA biosynthesis; selenocysteinyl-tRNA(Sec) biosynthesis; selenocysteinyl-tRNA(Sec) from L-seryl-tRNA(Sec) (bacterial route): step 1/1.</text>
</comment>
<dbReference type="PANTHER" id="PTHR32328">
    <property type="entry name" value="L-SERYL-TRNA(SEC) SELENIUM TRANSFERASE"/>
    <property type="match status" value="1"/>
</dbReference>
<comment type="caution">
    <text evidence="10">The sequence shown here is derived from an EMBL/GenBank/DDBJ whole genome shotgun (WGS) entry which is preliminary data.</text>
</comment>
<dbReference type="InterPro" id="IPR015424">
    <property type="entry name" value="PyrdxlP-dep_Trfase"/>
</dbReference>
<evidence type="ECO:0000256" key="3">
    <source>
        <dbReference type="ARBA" id="ARBA00022679"/>
    </source>
</evidence>
<dbReference type="GO" id="GO:0004125">
    <property type="term" value="F:L-seryl-tRNA(Sec) selenium transferase activity"/>
    <property type="evidence" value="ECO:0007669"/>
    <property type="project" value="UniProtKB-UniRule"/>
</dbReference>
<comment type="function">
    <text evidence="8">Converts seryl-tRNA(Sec) to selenocysteinyl-tRNA(Sec) required for selenoprotein biosynthesis.</text>
</comment>
<dbReference type="AlphaFoldDB" id="A0A430ANB8"/>
<dbReference type="InterPro" id="IPR015421">
    <property type="entry name" value="PyrdxlP-dep_Trfase_major"/>
</dbReference>
<comment type="cofactor">
    <cofactor evidence="1 8 9">
        <name>pyridoxal 5'-phosphate</name>
        <dbReference type="ChEBI" id="CHEBI:597326"/>
    </cofactor>
</comment>
<accession>A0A430ANB8</accession>
<evidence type="ECO:0000256" key="6">
    <source>
        <dbReference type="ARBA" id="ARBA00023266"/>
    </source>
</evidence>
<dbReference type="OrthoDB" id="9787096at2"/>
<dbReference type="PANTHER" id="PTHR32328:SF0">
    <property type="entry name" value="L-SERYL-TRNA(SEC) SELENIUM TRANSFERASE"/>
    <property type="match status" value="1"/>
</dbReference>
<comment type="catalytic activity">
    <reaction evidence="8">
        <text>L-seryl-tRNA(Sec) + selenophosphate + H(+) = L-selenocysteinyl-tRNA(Sec) + phosphate</text>
        <dbReference type="Rhea" id="RHEA:22728"/>
        <dbReference type="Rhea" id="RHEA-COMP:9742"/>
        <dbReference type="Rhea" id="RHEA-COMP:9743"/>
        <dbReference type="ChEBI" id="CHEBI:15378"/>
        <dbReference type="ChEBI" id="CHEBI:16144"/>
        <dbReference type="ChEBI" id="CHEBI:43474"/>
        <dbReference type="ChEBI" id="CHEBI:78533"/>
        <dbReference type="ChEBI" id="CHEBI:78573"/>
        <dbReference type="EC" id="2.9.1.1"/>
    </reaction>
</comment>
<evidence type="ECO:0000256" key="2">
    <source>
        <dbReference type="ARBA" id="ARBA00022490"/>
    </source>
</evidence>
<dbReference type="EC" id="2.9.1.1" evidence="8"/>
<keyword evidence="3 8" id="KW-0808">Transferase</keyword>
<keyword evidence="5 8" id="KW-0648">Protein biosynthesis</keyword>
<sequence>MKKKIVVPSITEMLQADLAQDLLLNYPRNLVVEHFRKAADISRHQQLTEEAEPKTVSELINEAKRTIEAAYQPTLVRVINATGTVLHTNLGRARLSSKLREELVDIACNYVNVEYTLETGQRGSRYDHLEQTLTKLTGAEAALVVNNNAAAVLLSLTTLAQGKEVIVSRGELVEIGGSFRIPEIMTLGGCLLKEVGTTNKTHRFDYERAIDEDETALLLKVHRSNFSIVGFSESVSLKELKEIGQEAGLPVMYDMGSGSLLSLQQHGLPEEETVQDALAAGADIVTFSGDKLLGGPQAGVIVGKKEYIERMKRHQLTRALRVDKLTIAALEGTLRQYFDEEQAIANIPTLQMLAVSDDVLKAKAETLCRLLSQHDSLAVRLEQGTSKVGGGSMPELELPTWLVSVSPKQMSVTDFVTELRHGKTPVIARTKFDLCLFDVRTITEDELSIVADEVAAVLS</sequence>
<evidence type="ECO:0000256" key="7">
    <source>
        <dbReference type="ARBA" id="ARBA00044507"/>
    </source>
</evidence>
<dbReference type="Gene3D" id="3.90.1150.180">
    <property type="match status" value="1"/>
</dbReference>
<keyword evidence="2 8" id="KW-0963">Cytoplasm</keyword>
<reference evidence="10 11" key="1">
    <citation type="submission" date="2017-05" db="EMBL/GenBank/DDBJ databases">
        <title>Vagococcus spp. assemblies.</title>
        <authorList>
            <person name="Gulvik C.A."/>
        </authorList>
    </citation>
    <scope>NUCLEOTIDE SEQUENCE [LARGE SCALE GENOMIC DNA]</scope>
    <source>
        <strain evidence="10 11">LMG 24798</strain>
    </source>
</reference>
<comment type="similarity">
    <text evidence="7 8">Belongs to the SelA family.</text>
</comment>
<dbReference type="GO" id="GO:0001717">
    <property type="term" value="P:conversion of seryl-tRNAsec to selenocys-tRNAsec"/>
    <property type="evidence" value="ECO:0007669"/>
    <property type="project" value="UniProtKB-UniRule"/>
</dbReference>
<dbReference type="InterPro" id="IPR018319">
    <property type="entry name" value="SelA-like"/>
</dbReference>
<keyword evidence="11" id="KW-1185">Reference proteome</keyword>
<dbReference type="HAMAP" id="MF_00423">
    <property type="entry name" value="SelA"/>
    <property type="match status" value="1"/>
</dbReference>
<evidence type="ECO:0000256" key="4">
    <source>
        <dbReference type="ARBA" id="ARBA00022898"/>
    </source>
</evidence>
<dbReference type="SUPFAM" id="SSF53383">
    <property type="entry name" value="PLP-dependent transferases"/>
    <property type="match status" value="1"/>
</dbReference>
<protein>
    <recommendedName>
        <fullName evidence="8">L-seryl-tRNA(Sec) selenium transferase</fullName>
        <ecNumber evidence="8">2.9.1.1</ecNumber>
    </recommendedName>
    <alternativeName>
        <fullName evidence="8">Selenocysteine synthase</fullName>
        <shortName evidence="8">Sec synthase</shortName>
    </alternativeName>
    <alternativeName>
        <fullName evidence="8">Selenocysteinyl-tRNA(Sec) synthase</fullName>
    </alternativeName>
</protein>
<dbReference type="Pfam" id="PF03841">
    <property type="entry name" value="SelA"/>
    <property type="match status" value="1"/>
</dbReference>
<evidence type="ECO:0000256" key="5">
    <source>
        <dbReference type="ARBA" id="ARBA00022917"/>
    </source>
</evidence>
<evidence type="ECO:0000256" key="1">
    <source>
        <dbReference type="ARBA" id="ARBA00001933"/>
    </source>
</evidence>
<keyword evidence="4 8" id="KW-0663">Pyridoxal phosphate</keyword>
<dbReference type="Proteomes" id="UP000286773">
    <property type="component" value="Unassembled WGS sequence"/>
</dbReference>
<name>A0A430ANB8_9ENTE</name>
<dbReference type="UniPathway" id="UPA00906">
    <property type="reaction ID" value="UER00896"/>
</dbReference>
<dbReference type="InterPro" id="IPR004534">
    <property type="entry name" value="SelA_trans"/>
</dbReference>
<keyword evidence="6 8" id="KW-0711">Selenium</keyword>
<feature type="modified residue" description="N6-(pyridoxal phosphate)lysine" evidence="8 9">
    <location>
        <position position="291"/>
    </location>
</feature>
<evidence type="ECO:0000313" key="10">
    <source>
        <dbReference type="EMBL" id="RSU09660.1"/>
    </source>
</evidence>
<dbReference type="GO" id="GO:0001514">
    <property type="term" value="P:selenocysteine incorporation"/>
    <property type="evidence" value="ECO:0007669"/>
    <property type="project" value="UniProtKB-UniRule"/>
</dbReference>
<dbReference type="Gene3D" id="3.40.640.10">
    <property type="entry name" value="Type I PLP-dependent aspartate aminotransferase-like (Major domain)"/>
    <property type="match status" value="1"/>
</dbReference>
<organism evidence="10 11">
    <name type="scientific">Vagococcus acidifermentans</name>
    <dbReference type="NCBI Taxonomy" id="564710"/>
    <lineage>
        <taxon>Bacteria</taxon>
        <taxon>Bacillati</taxon>
        <taxon>Bacillota</taxon>
        <taxon>Bacilli</taxon>
        <taxon>Lactobacillales</taxon>
        <taxon>Enterococcaceae</taxon>
        <taxon>Vagococcus</taxon>
    </lineage>
</organism>
<proteinExistence type="inferred from homology"/>
<dbReference type="NCBIfam" id="TIGR00474">
    <property type="entry name" value="selA"/>
    <property type="match status" value="1"/>
</dbReference>
<gene>
    <name evidence="8" type="primary">selA</name>
    <name evidence="10" type="ORF">CBF27_12285</name>
</gene>
<dbReference type="GO" id="GO:0005737">
    <property type="term" value="C:cytoplasm"/>
    <property type="evidence" value="ECO:0007669"/>
    <property type="project" value="UniProtKB-SubCell"/>
</dbReference>
<dbReference type="EMBL" id="NGKC01000017">
    <property type="protein sequence ID" value="RSU09660.1"/>
    <property type="molecule type" value="Genomic_DNA"/>
</dbReference>
<evidence type="ECO:0000256" key="8">
    <source>
        <dbReference type="HAMAP-Rule" id="MF_00423"/>
    </source>
</evidence>
<comment type="subcellular location">
    <subcellularLocation>
        <location evidence="8">Cytoplasm</location>
    </subcellularLocation>
</comment>
<evidence type="ECO:0000256" key="9">
    <source>
        <dbReference type="PIRSR" id="PIRSR618319-50"/>
    </source>
</evidence>
<dbReference type="RefSeq" id="WP_126814747.1">
    <property type="nucleotide sequence ID" value="NZ_NGKC01000017.1"/>
</dbReference>